<sequence length="325" mass="35957">MILITGATGLVGSHLLRRLVLGGQKVRATYRNSIPVSDITHLVEWVQADILDVMALEDAMQHIEQVYHCAAVVSFSPDQKKQLQHVNIEGTANVVNAALNAGVKKMVFMSSVAALGRIREDVAIDETMNWTPETSNSEYGKSKYLAEMEVWRGIGEGLNAVIVNPVIILGAGDWSSGSTAIFKSAYDEFPWYTEGISGFVDVEDVVTAMMELMQSTISAQRFIISGANVPYRSVFNLIAKAFGKKIPSRKVSPLMAAIVWRVEAVKSWFTRKKPLLTRETAKTAQAKVNFDNTRLLQTLPTFAYTPLEVSIDRICAELKVKYQLP</sequence>
<comment type="caution">
    <text evidence="2">The sequence shown here is derived from an EMBL/GenBank/DDBJ whole genome shotgun (WGS) entry which is preliminary data.</text>
</comment>
<dbReference type="Proteomes" id="UP000295741">
    <property type="component" value="Unassembled WGS sequence"/>
</dbReference>
<name>A0A4R6J1M1_9BACT</name>
<evidence type="ECO:0000313" key="2">
    <source>
        <dbReference type="EMBL" id="TDO29149.1"/>
    </source>
</evidence>
<dbReference type="AlphaFoldDB" id="A0A4R6J1M1"/>
<dbReference type="PANTHER" id="PTHR48079">
    <property type="entry name" value="PROTEIN YEEZ"/>
    <property type="match status" value="1"/>
</dbReference>
<dbReference type="RefSeq" id="WP_133473753.1">
    <property type="nucleotide sequence ID" value="NZ_SNWP01000010.1"/>
</dbReference>
<dbReference type="InterPro" id="IPR036291">
    <property type="entry name" value="NAD(P)-bd_dom_sf"/>
</dbReference>
<dbReference type="PANTHER" id="PTHR48079:SF6">
    <property type="entry name" value="NAD(P)-BINDING DOMAIN-CONTAINING PROTEIN-RELATED"/>
    <property type="match status" value="1"/>
</dbReference>
<accession>A0A4R6J1M1</accession>
<dbReference type="Gene3D" id="3.40.50.720">
    <property type="entry name" value="NAD(P)-binding Rossmann-like Domain"/>
    <property type="match status" value="1"/>
</dbReference>
<gene>
    <name evidence="2" type="ORF">BC659_1232</name>
</gene>
<evidence type="ECO:0000313" key="3">
    <source>
        <dbReference type="Proteomes" id="UP000295741"/>
    </source>
</evidence>
<dbReference type="Pfam" id="PF01370">
    <property type="entry name" value="Epimerase"/>
    <property type="match status" value="1"/>
</dbReference>
<dbReference type="EMBL" id="SNWP01000010">
    <property type="protein sequence ID" value="TDO29149.1"/>
    <property type="molecule type" value="Genomic_DNA"/>
</dbReference>
<dbReference type="GO" id="GO:0005737">
    <property type="term" value="C:cytoplasm"/>
    <property type="evidence" value="ECO:0007669"/>
    <property type="project" value="TreeGrafter"/>
</dbReference>
<dbReference type="InterPro" id="IPR051783">
    <property type="entry name" value="NAD(P)-dependent_oxidoreduct"/>
</dbReference>
<protein>
    <submittedName>
        <fullName evidence="2">Nucleoside-diphosphate-sugar epimerase</fullName>
    </submittedName>
</protein>
<organism evidence="2 3">
    <name type="scientific">Sediminibacterium goheungense</name>
    <dbReference type="NCBI Taxonomy" id="1086393"/>
    <lineage>
        <taxon>Bacteria</taxon>
        <taxon>Pseudomonadati</taxon>
        <taxon>Bacteroidota</taxon>
        <taxon>Chitinophagia</taxon>
        <taxon>Chitinophagales</taxon>
        <taxon>Chitinophagaceae</taxon>
        <taxon>Sediminibacterium</taxon>
    </lineage>
</organism>
<dbReference type="OrthoDB" id="596910at2"/>
<evidence type="ECO:0000259" key="1">
    <source>
        <dbReference type="Pfam" id="PF01370"/>
    </source>
</evidence>
<proteinExistence type="predicted"/>
<keyword evidence="3" id="KW-1185">Reference proteome</keyword>
<dbReference type="GO" id="GO:0004029">
    <property type="term" value="F:aldehyde dehydrogenase (NAD+) activity"/>
    <property type="evidence" value="ECO:0007669"/>
    <property type="project" value="TreeGrafter"/>
</dbReference>
<feature type="domain" description="NAD-dependent epimerase/dehydratase" evidence="1">
    <location>
        <begin position="2"/>
        <end position="215"/>
    </location>
</feature>
<dbReference type="SUPFAM" id="SSF51735">
    <property type="entry name" value="NAD(P)-binding Rossmann-fold domains"/>
    <property type="match status" value="1"/>
</dbReference>
<dbReference type="InterPro" id="IPR001509">
    <property type="entry name" value="Epimerase_deHydtase"/>
</dbReference>
<reference evidence="2 3" key="1">
    <citation type="submission" date="2019-03" db="EMBL/GenBank/DDBJ databases">
        <title>Genomic Encyclopedia of Archaeal and Bacterial Type Strains, Phase II (KMG-II): from individual species to whole genera.</title>
        <authorList>
            <person name="Goeker M."/>
        </authorList>
    </citation>
    <scope>NUCLEOTIDE SEQUENCE [LARGE SCALE GENOMIC DNA]</scope>
    <source>
        <strain evidence="2 3">DSM 28323</strain>
    </source>
</reference>